<proteinExistence type="predicted"/>
<comment type="caution">
    <text evidence="1">The sequence shown here is derived from an EMBL/GenBank/DDBJ whole genome shotgun (WGS) entry which is preliminary data.</text>
</comment>
<dbReference type="EMBL" id="JANQDX010000012">
    <property type="protein sequence ID" value="KAL0914495.1"/>
    <property type="molecule type" value="Genomic_DNA"/>
</dbReference>
<protein>
    <submittedName>
        <fullName evidence="1">Uncharacterized protein</fullName>
    </submittedName>
</protein>
<keyword evidence="2" id="KW-1185">Reference proteome</keyword>
<name>A0ABD0UPJ3_DENTH</name>
<accession>A0ABD0UPJ3</accession>
<dbReference type="AlphaFoldDB" id="A0ABD0UPJ3"/>
<evidence type="ECO:0000313" key="2">
    <source>
        <dbReference type="Proteomes" id="UP001552299"/>
    </source>
</evidence>
<gene>
    <name evidence="1" type="ORF">M5K25_014844</name>
</gene>
<sequence length="61" mass="7027">MILDLYRRSGDLHLIRESEKGKKSMSFIPADRESAILSCQVKQNLSPKSFFTMRICNLILP</sequence>
<dbReference type="Proteomes" id="UP001552299">
    <property type="component" value="Unassembled WGS sequence"/>
</dbReference>
<evidence type="ECO:0000313" key="1">
    <source>
        <dbReference type="EMBL" id="KAL0914495.1"/>
    </source>
</evidence>
<organism evidence="1 2">
    <name type="scientific">Dendrobium thyrsiflorum</name>
    <name type="common">Pinecone-like raceme dendrobium</name>
    <name type="synonym">Orchid</name>
    <dbReference type="NCBI Taxonomy" id="117978"/>
    <lineage>
        <taxon>Eukaryota</taxon>
        <taxon>Viridiplantae</taxon>
        <taxon>Streptophyta</taxon>
        <taxon>Embryophyta</taxon>
        <taxon>Tracheophyta</taxon>
        <taxon>Spermatophyta</taxon>
        <taxon>Magnoliopsida</taxon>
        <taxon>Liliopsida</taxon>
        <taxon>Asparagales</taxon>
        <taxon>Orchidaceae</taxon>
        <taxon>Epidendroideae</taxon>
        <taxon>Malaxideae</taxon>
        <taxon>Dendrobiinae</taxon>
        <taxon>Dendrobium</taxon>
    </lineage>
</organism>
<reference evidence="1 2" key="1">
    <citation type="journal article" date="2024" name="Plant Biotechnol. J.">
        <title>Dendrobium thyrsiflorum genome and its molecular insights into genes involved in important horticultural traits.</title>
        <authorList>
            <person name="Chen B."/>
            <person name="Wang J.Y."/>
            <person name="Zheng P.J."/>
            <person name="Li K.L."/>
            <person name="Liang Y.M."/>
            <person name="Chen X.F."/>
            <person name="Zhang C."/>
            <person name="Zhao X."/>
            <person name="He X."/>
            <person name="Zhang G.Q."/>
            <person name="Liu Z.J."/>
            <person name="Xu Q."/>
        </authorList>
    </citation>
    <scope>NUCLEOTIDE SEQUENCE [LARGE SCALE GENOMIC DNA]</scope>
    <source>
        <strain evidence="1">GZMU011</strain>
    </source>
</reference>